<dbReference type="SMART" id="SM00855">
    <property type="entry name" value="PGAM"/>
    <property type="match status" value="1"/>
</dbReference>
<protein>
    <submittedName>
        <fullName evidence="3">Phosphoglycerate mutase 2</fullName>
    </submittedName>
</protein>
<dbReference type="InterPro" id="IPR013078">
    <property type="entry name" value="His_Pase_superF_clade-1"/>
</dbReference>
<reference evidence="3" key="1">
    <citation type="submission" date="2020-05" db="EMBL/GenBank/DDBJ databases">
        <title>Phylogenomic resolution of chytrid fungi.</title>
        <authorList>
            <person name="Stajich J.E."/>
            <person name="Amses K."/>
            <person name="Simmons R."/>
            <person name="Seto K."/>
            <person name="Myers J."/>
            <person name="Bonds A."/>
            <person name="Quandt C.A."/>
            <person name="Barry K."/>
            <person name="Liu P."/>
            <person name="Grigoriev I."/>
            <person name="Longcore J.E."/>
            <person name="James T.Y."/>
        </authorList>
    </citation>
    <scope>NUCLEOTIDE SEQUENCE</scope>
    <source>
        <strain evidence="3">JEL0379</strain>
    </source>
</reference>
<feature type="active site" description="Proton donor/acceptor" evidence="1">
    <location>
        <position position="93"/>
    </location>
</feature>
<organism evidence="3 4">
    <name type="scientific">Geranomyces variabilis</name>
    <dbReference type="NCBI Taxonomy" id="109894"/>
    <lineage>
        <taxon>Eukaryota</taxon>
        <taxon>Fungi</taxon>
        <taxon>Fungi incertae sedis</taxon>
        <taxon>Chytridiomycota</taxon>
        <taxon>Chytridiomycota incertae sedis</taxon>
        <taxon>Chytridiomycetes</taxon>
        <taxon>Spizellomycetales</taxon>
        <taxon>Powellomycetaceae</taxon>
        <taxon>Geranomyces</taxon>
    </lineage>
</organism>
<dbReference type="PANTHER" id="PTHR48100">
    <property type="entry name" value="BROAD-SPECIFICITY PHOSPHATASE YOR283W-RELATED"/>
    <property type="match status" value="1"/>
</dbReference>
<dbReference type="SUPFAM" id="SSF53254">
    <property type="entry name" value="Phosphoglycerate mutase-like"/>
    <property type="match status" value="1"/>
</dbReference>
<dbReference type="Gene3D" id="3.40.50.1240">
    <property type="entry name" value="Phosphoglycerate mutase-like"/>
    <property type="match status" value="1"/>
</dbReference>
<evidence type="ECO:0000313" key="4">
    <source>
        <dbReference type="Proteomes" id="UP001212152"/>
    </source>
</evidence>
<feature type="binding site" evidence="2">
    <location>
        <position position="68"/>
    </location>
    <ligand>
        <name>substrate</name>
    </ligand>
</feature>
<evidence type="ECO:0000256" key="2">
    <source>
        <dbReference type="PIRSR" id="PIRSR613078-2"/>
    </source>
</evidence>
<dbReference type="Proteomes" id="UP001212152">
    <property type="component" value="Unassembled WGS sequence"/>
</dbReference>
<feature type="active site" description="Tele-phosphohistidine intermediate" evidence="1">
    <location>
        <position position="11"/>
    </location>
</feature>
<feature type="binding site" evidence="2">
    <location>
        <begin position="93"/>
        <end position="96"/>
    </location>
    <ligand>
        <name>substrate</name>
    </ligand>
</feature>
<evidence type="ECO:0000256" key="1">
    <source>
        <dbReference type="PIRSR" id="PIRSR613078-1"/>
    </source>
</evidence>
<keyword evidence="4" id="KW-1185">Reference proteome</keyword>
<dbReference type="EMBL" id="JADGJQ010000103">
    <property type="protein sequence ID" value="KAJ3169757.1"/>
    <property type="molecule type" value="Genomic_DNA"/>
</dbReference>
<dbReference type="InterPro" id="IPR029033">
    <property type="entry name" value="His_PPase_superfam"/>
</dbReference>
<dbReference type="InterPro" id="IPR050275">
    <property type="entry name" value="PGM_Phosphatase"/>
</dbReference>
<dbReference type="GO" id="GO:0016791">
    <property type="term" value="F:phosphatase activity"/>
    <property type="evidence" value="ECO:0007669"/>
    <property type="project" value="TreeGrafter"/>
</dbReference>
<sequence length="219" mass="24358">MAVFNLHAVRHGATEWSVSGQHTGRTDIPLTTAGRAQAESVKSHYEKELSSKPFSSQFRHIFSSPLSRAHETARIVTSRDSGVIIELDDDLMEMDYGRYDGRKTKDIQADSEETKCWNLFRDGCPGGETAEDVGRRADRFIAKIRKIAAESQGLPNEVRDILIFSHGHFLRVLAARWLGLPAKNGAMFAISTAAVSILGYDHDETEPCIKMWSLPPTEA</sequence>
<comment type="caution">
    <text evidence="3">The sequence shown here is derived from an EMBL/GenBank/DDBJ whole genome shotgun (WGS) entry which is preliminary data.</text>
</comment>
<dbReference type="PANTHER" id="PTHR48100:SF15">
    <property type="entry name" value="SEDOHEPTULOSE 1,7-BISPHOSPHATASE"/>
    <property type="match status" value="1"/>
</dbReference>
<feature type="binding site" evidence="2">
    <location>
        <begin position="23"/>
        <end position="24"/>
    </location>
    <ligand>
        <name>substrate</name>
    </ligand>
</feature>
<dbReference type="Pfam" id="PF00300">
    <property type="entry name" value="His_Phos_1"/>
    <property type="match status" value="1"/>
</dbReference>
<evidence type="ECO:0000313" key="3">
    <source>
        <dbReference type="EMBL" id="KAJ3169757.1"/>
    </source>
</evidence>
<dbReference type="PIRSF" id="PIRSF000709">
    <property type="entry name" value="6PFK_2-Ptase"/>
    <property type="match status" value="1"/>
</dbReference>
<dbReference type="AlphaFoldDB" id="A0AAD5TDU1"/>
<gene>
    <name evidence="3" type="primary">GPM2</name>
    <name evidence="3" type="ORF">HDU87_000550</name>
</gene>
<proteinExistence type="predicted"/>
<accession>A0AAD5TDU1</accession>
<name>A0AAD5TDU1_9FUNG</name>
<dbReference type="CDD" id="cd07067">
    <property type="entry name" value="HP_PGM_like"/>
    <property type="match status" value="1"/>
</dbReference>